<protein>
    <submittedName>
        <fullName evidence="2">Peptidase S74 domain-containing protein</fullName>
    </submittedName>
</protein>
<evidence type="ECO:0000313" key="1">
    <source>
        <dbReference type="Proteomes" id="UP000887580"/>
    </source>
</evidence>
<sequence>MLRNKGGGGGQDLVAFDVKGDLIESLAERSTSSKSSSSAANKLPHTHTTIDQNSSSRNTESVEGEVWISPVPSDDYQLPQTMNPLNFASSNNNSNINNNVYIIDPSTSESNNAIIQRHLQHPQQQSLQTNIPHNPNYPSTISYSNNNTNNNPQQIQYPSPPQYSTVINNQNQPQQQQQQQFISPSQLPQIQQNSFYNINERQNNINYSNNIMGPPPLKRKAAPPASSDLLIPSSTPMIIKQEPICDYGNNNMMISPSLSRMESLEDLQQRQIKFIPFNIDQWTTLYNINQQPFNSLRMEVIADKGFNYNFIENAFINQKKNHFQITVNINLGSPTKPAYFCVNGILKEITDFKLALCGIKAESPTVEIGIKQSNSERQPINYEPTSVQIGEKQQIQIKVPRLHFSETTLNNARKAGKPNDQKFFQLAIKLQVYASDGSFCILICLATHKNHQTAFQAGNPAHFVHHQNNRSSLEPNSSSGANGAGAGLWQNNKNLIYTYSPVSIGTDQQFPGALLSICGNVVSTENWTKPSDRRVKEDIVNYDTRGAMDRLAQVEIVEYLYNSEFADEWGIDESNRHRIGVIAQQVADVLPDAVKENGEYLTVDENRIFMETVAAAQELYRVTGNLESKIGQVEKISIKLAKFAKNNKQKFGGSTISGLTTYLDENKSSTVKDEDGKSIYSISSTAPSSCNGGSPTHHRRYNQQQQQQQQDMCSSKFTQYTVTFLIGIMALCLLSMCTLYILDWYRRISNDPHGNFIPTFNYSSDDTSIGNLIEQKYELPLSWLPDSQPLAPLLASKCGLTRQCPVYCCENEIGKDGKHHLQTNRSITYPDMSLITNVDKNFYDLSTPLPFEHNFSLNIVNLNVSIDQRFCVEHSCRPRKGRYNLYVPISPLLPTIPLKIKFTVEENKFIDNCGSLRDFFHKKCNNNFMGIEEIERPTSYTVSFFVVLC</sequence>
<proteinExistence type="predicted"/>
<accession>A0AC35G244</accession>
<name>A0AC35G244_9BILA</name>
<dbReference type="WBParaSite" id="PS1159_v2.g23149.t1">
    <property type="protein sequence ID" value="PS1159_v2.g23149.t1"/>
    <property type="gene ID" value="PS1159_v2.g23149"/>
</dbReference>
<dbReference type="Proteomes" id="UP000887580">
    <property type="component" value="Unplaced"/>
</dbReference>
<evidence type="ECO:0000313" key="2">
    <source>
        <dbReference type="WBParaSite" id="PS1159_v2.g23149.t1"/>
    </source>
</evidence>
<reference evidence="2" key="1">
    <citation type="submission" date="2022-11" db="UniProtKB">
        <authorList>
            <consortium name="WormBaseParasite"/>
        </authorList>
    </citation>
    <scope>IDENTIFICATION</scope>
</reference>
<organism evidence="1 2">
    <name type="scientific">Panagrolaimus sp. PS1159</name>
    <dbReference type="NCBI Taxonomy" id="55785"/>
    <lineage>
        <taxon>Eukaryota</taxon>
        <taxon>Metazoa</taxon>
        <taxon>Ecdysozoa</taxon>
        <taxon>Nematoda</taxon>
        <taxon>Chromadorea</taxon>
        <taxon>Rhabditida</taxon>
        <taxon>Tylenchina</taxon>
        <taxon>Panagrolaimomorpha</taxon>
        <taxon>Panagrolaimoidea</taxon>
        <taxon>Panagrolaimidae</taxon>
        <taxon>Panagrolaimus</taxon>
    </lineage>
</organism>